<dbReference type="EMBL" id="DF844073">
    <property type="protein sequence ID" value="GAT47809.1"/>
    <property type="molecule type" value="Genomic_DNA"/>
</dbReference>
<dbReference type="Proteomes" id="UP000815677">
    <property type="component" value="Unassembled WGS sequence"/>
</dbReference>
<dbReference type="InterPro" id="IPR036259">
    <property type="entry name" value="MFS_trans_sf"/>
</dbReference>
<evidence type="ECO:0008006" key="11">
    <source>
        <dbReference type="Google" id="ProtNLM"/>
    </source>
</evidence>
<feature type="transmembrane region" description="Helical" evidence="6">
    <location>
        <begin position="333"/>
        <end position="358"/>
    </location>
</feature>
<feature type="transmembrane region" description="Helical" evidence="6">
    <location>
        <begin position="254"/>
        <end position="277"/>
    </location>
</feature>
<feature type="transmembrane region" description="Helical" evidence="6">
    <location>
        <begin position="65"/>
        <end position="85"/>
    </location>
</feature>
<feature type="transmembrane region" description="Helical" evidence="6">
    <location>
        <begin position="289"/>
        <end position="312"/>
    </location>
</feature>
<feature type="compositionally biased region" description="Basic residues" evidence="5">
    <location>
        <begin position="571"/>
        <end position="586"/>
    </location>
</feature>
<dbReference type="InterPro" id="IPR001138">
    <property type="entry name" value="Zn2Cys6_DnaBD"/>
</dbReference>
<dbReference type="SMART" id="SM00066">
    <property type="entry name" value="GAL4"/>
    <property type="match status" value="1"/>
</dbReference>
<dbReference type="Pfam" id="PF07690">
    <property type="entry name" value="MFS_1"/>
    <property type="match status" value="1"/>
</dbReference>
<feature type="region of interest" description="Disordered" evidence="5">
    <location>
        <begin position="672"/>
        <end position="743"/>
    </location>
</feature>
<evidence type="ECO:0000259" key="7">
    <source>
        <dbReference type="PROSITE" id="PS50048"/>
    </source>
</evidence>
<keyword evidence="10" id="KW-1185">Reference proteome</keyword>
<organism evidence="9 10">
    <name type="scientific">Mycena chlorophos</name>
    <name type="common">Agaric fungus</name>
    <name type="synonym">Agaricus chlorophos</name>
    <dbReference type="NCBI Taxonomy" id="658473"/>
    <lineage>
        <taxon>Eukaryota</taxon>
        <taxon>Fungi</taxon>
        <taxon>Dikarya</taxon>
        <taxon>Basidiomycota</taxon>
        <taxon>Agaricomycotina</taxon>
        <taxon>Agaricomycetes</taxon>
        <taxon>Agaricomycetidae</taxon>
        <taxon>Agaricales</taxon>
        <taxon>Marasmiineae</taxon>
        <taxon>Mycenaceae</taxon>
        <taxon>Mycena</taxon>
    </lineage>
</organism>
<dbReference type="PROSITE" id="PS50850">
    <property type="entry name" value="MFS"/>
    <property type="match status" value="1"/>
</dbReference>
<comment type="subcellular location">
    <subcellularLocation>
        <location evidence="1">Membrane</location>
        <topology evidence="1">Multi-pass membrane protein</topology>
    </subcellularLocation>
</comment>
<dbReference type="Gene3D" id="1.20.1720.10">
    <property type="entry name" value="Multidrug resistance protein D"/>
    <property type="match status" value="1"/>
</dbReference>
<dbReference type="PANTHER" id="PTHR23502:SF64">
    <property type="entry name" value="TRANSPORTER, PUTATIVE (AFU_ORTHOLOGUE AFUA_3G11760)-RELATED"/>
    <property type="match status" value="1"/>
</dbReference>
<feature type="compositionally biased region" description="Polar residues" evidence="5">
    <location>
        <begin position="592"/>
        <end position="601"/>
    </location>
</feature>
<feature type="transmembrane region" description="Helical" evidence="6">
    <location>
        <begin position="364"/>
        <end position="390"/>
    </location>
</feature>
<feature type="transmembrane region" description="Helical" evidence="6">
    <location>
        <begin position="28"/>
        <end position="53"/>
    </location>
</feature>
<dbReference type="InterPro" id="IPR020846">
    <property type="entry name" value="MFS_dom"/>
</dbReference>
<accession>A0ABQ0L9H0</accession>
<evidence type="ECO:0000256" key="6">
    <source>
        <dbReference type="SAM" id="Phobius"/>
    </source>
</evidence>
<feature type="transmembrane region" description="Helical" evidence="6">
    <location>
        <begin position="97"/>
        <end position="115"/>
    </location>
</feature>
<gene>
    <name evidence="9" type="ORF">MCHLO_05251</name>
</gene>
<reference evidence="9" key="1">
    <citation type="submission" date="2014-09" db="EMBL/GenBank/DDBJ databases">
        <title>Genome sequence of the luminous mushroom Mycena chlorophos for searching fungal bioluminescence genes.</title>
        <authorList>
            <person name="Tanaka Y."/>
            <person name="Kasuga D."/>
            <person name="Oba Y."/>
            <person name="Hase S."/>
            <person name="Sato K."/>
            <person name="Oba Y."/>
            <person name="Sakakibara Y."/>
        </authorList>
    </citation>
    <scope>NUCLEOTIDE SEQUENCE</scope>
</reference>
<evidence type="ECO:0000256" key="5">
    <source>
        <dbReference type="SAM" id="MobiDB-lite"/>
    </source>
</evidence>
<evidence type="ECO:0000313" key="10">
    <source>
        <dbReference type="Proteomes" id="UP000815677"/>
    </source>
</evidence>
<keyword evidence="3 6" id="KW-1133">Transmembrane helix</keyword>
<feature type="region of interest" description="Disordered" evidence="5">
    <location>
        <begin position="569"/>
        <end position="613"/>
    </location>
</feature>
<proteinExistence type="predicted"/>
<feature type="transmembrane region" description="Helical" evidence="6">
    <location>
        <begin position="430"/>
        <end position="448"/>
    </location>
</feature>
<evidence type="ECO:0000313" key="9">
    <source>
        <dbReference type="EMBL" id="GAT47809.1"/>
    </source>
</evidence>
<evidence type="ECO:0000256" key="2">
    <source>
        <dbReference type="ARBA" id="ARBA00022692"/>
    </source>
</evidence>
<feature type="transmembrane region" description="Helical" evidence="6">
    <location>
        <begin position="402"/>
        <end position="424"/>
    </location>
</feature>
<evidence type="ECO:0000256" key="4">
    <source>
        <dbReference type="ARBA" id="ARBA00023136"/>
    </source>
</evidence>
<sequence>MSNSESTPLLSNADPEAVYSRFSPARKVLIVSFVSCSSLLPMFASGSFIPSIQQIAADLETTGQVVSYAVGLSMFGTALSSFFFATYSSFYGRRPMFLAGLPLLCAGSVGVATASTVPQLMIFRLIQALGTSGGGAVGAGVISDIYKVTERGTALGVFSSAALMGNILAPLIGGWGAKYASWRIVQLGLFVTGLVIFCAVYFFMPETAHPGTRGVDKLLSRDRNGDGEDSERRRIPIVWLNPFGCLWLLRSPNVVFVMMSGGLALLADYAILVPIAYTLGARYNITNEAILGALFIPKGLGNMIGAPLAGRLSDHILVRRREEHGTFMPEDRLQACTPGGLFLVPLSMLFCGLTVHFVPGPVGLALALVFFFTNGLGVVAMQGPASAYLVDILRSRSAEVMAVTVGTRALLLSLPVSGLVPAVIHFGVLSTYVGVAVLAWIGYGLIWATMKYGGRMREWADRSPILMPEDSTSKPPTSAGSPPFSFPYPPPFAYPGVNSANAGASTAGAVPTGFFPSPLVMSTSSSKPKRSQVKQACTNCAAACKRCDEERPCTRCRKYNIQDTCVDGQRKERKKGVKRGPYKRKAVKTEQESPGSPSTAHVSAGWPPATPLAAGLNSGPMPFPLPLPEGYPAPQYPVMGVAFYPPPPGSAAGAPPIPYYFPLPPYMAHPPGSAPVPAAGSSKHGGEKQTEVDQSQLASPNSTTSSLALDEQEKHSSDVDADGENDEDELADDVDAVGDEDVV</sequence>
<feature type="compositionally biased region" description="Acidic residues" evidence="5">
    <location>
        <begin position="719"/>
        <end position="743"/>
    </location>
</feature>
<dbReference type="InterPro" id="IPR011701">
    <property type="entry name" value="MFS"/>
</dbReference>
<feature type="domain" description="Zn(2)-C6 fungal-type" evidence="7">
    <location>
        <begin position="536"/>
        <end position="567"/>
    </location>
</feature>
<feature type="compositionally biased region" description="Polar residues" evidence="5">
    <location>
        <begin position="692"/>
        <end position="707"/>
    </location>
</feature>
<dbReference type="PANTHER" id="PTHR23502">
    <property type="entry name" value="MAJOR FACILITATOR SUPERFAMILY"/>
    <property type="match status" value="1"/>
</dbReference>
<feature type="transmembrane region" description="Helical" evidence="6">
    <location>
        <begin position="154"/>
        <end position="172"/>
    </location>
</feature>
<feature type="transmembrane region" description="Helical" evidence="6">
    <location>
        <begin position="121"/>
        <end position="142"/>
    </location>
</feature>
<evidence type="ECO:0000256" key="3">
    <source>
        <dbReference type="ARBA" id="ARBA00022989"/>
    </source>
</evidence>
<name>A0ABQ0L9H0_MYCCL</name>
<evidence type="ECO:0000259" key="8">
    <source>
        <dbReference type="PROSITE" id="PS50850"/>
    </source>
</evidence>
<feature type="transmembrane region" description="Helical" evidence="6">
    <location>
        <begin position="184"/>
        <end position="204"/>
    </location>
</feature>
<protein>
    <recommendedName>
        <fullName evidence="11">MFS general substrate transporter</fullName>
    </recommendedName>
</protein>
<dbReference type="PROSITE" id="PS50048">
    <property type="entry name" value="ZN2_CY6_FUNGAL_2"/>
    <property type="match status" value="1"/>
</dbReference>
<evidence type="ECO:0000256" key="1">
    <source>
        <dbReference type="ARBA" id="ARBA00004141"/>
    </source>
</evidence>
<feature type="domain" description="Major facilitator superfamily (MFS) profile" evidence="8">
    <location>
        <begin position="30"/>
        <end position="451"/>
    </location>
</feature>
<dbReference type="SUPFAM" id="SSF103473">
    <property type="entry name" value="MFS general substrate transporter"/>
    <property type="match status" value="1"/>
</dbReference>
<keyword evidence="4 6" id="KW-0472">Membrane</keyword>
<dbReference type="CDD" id="cd00067">
    <property type="entry name" value="GAL4"/>
    <property type="match status" value="1"/>
</dbReference>
<keyword evidence="2 6" id="KW-0812">Transmembrane</keyword>